<accession>A0A7D9F0Y3</accession>
<protein>
    <submittedName>
        <fullName evidence="1">Retrovirus-related Pol poly from transposon TNT 1-94</fullName>
    </submittedName>
</protein>
<dbReference type="OrthoDB" id="6018371at2759"/>
<dbReference type="CDD" id="cd09272">
    <property type="entry name" value="RNase_HI_RT_Ty1"/>
    <property type="match status" value="1"/>
</dbReference>
<reference evidence="1" key="1">
    <citation type="submission" date="2020-04" db="EMBL/GenBank/DDBJ databases">
        <authorList>
            <person name="Alioto T."/>
            <person name="Alioto T."/>
            <person name="Gomez Garrido J."/>
        </authorList>
    </citation>
    <scope>NUCLEOTIDE SEQUENCE</scope>
    <source>
        <strain evidence="1">A484AB</strain>
    </source>
</reference>
<dbReference type="EMBL" id="CACRXK020010544">
    <property type="protein sequence ID" value="CAB4019601.1"/>
    <property type="molecule type" value="Genomic_DNA"/>
</dbReference>
<dbReference type="AlphaFoldDB" id="A0A7D9F0Y3"/>
<dbReference type="InterPro" id="IPR043502">
    <property type="entry name" value="DNA/RNA_pol_sf"/>
</dbReference>
<dbReference type="Proteomes" id="UP001152795">
    <property type="component" value="Unassembled WGS sequence"/>
</dbReference>
<evidence type="ECO:0000313" key="2">
    <source>
        <dbReference type="Proteomes" id="UP001152795"/>
    </source>
</evidence>
<dbReference type="SUPFAM" id="SSF56672">
    <property type="entry name" value="DNA/RNA polymerases"/>
    <property type="match status" value="1"/>
</dbReference>
<keyword evidence="2" id="KW-1185">Reference proteome</keyword>
<proteinExistence type="predicted"/>
<gene>
    <name evidence="1" type="ORF">PACLA_8A067564</name>
</gene>
<sequence length="198" mass="22392">MARPGKGHWQGVKRVLRYVKGTLNSGLTFTAHGNNPVLYGYADADWGGDVETRRSTSGYVFQIQNNTISWCSKRQASVSRSTTEAEYIALSTACQEAVWLRRLLSDIGLKQDVPSTIFEDNQGAIELSKNPKFHNRTKHIDVSFHFIREQVNRNIVCVKYCRTENMLADMEQFDYFHDLNSLKAYTPGMAPLAPLARG</sequence>
<comment type="caution">
    <text evidence="1">The sequence shown here is derived from an EMBL/GenBank/DDBJ whole genome shotgun (WGS) entry which is preliminary data.</text>
</comment>
<organism evidence="1 2">
    <name type="scientific">Paramuricea clavata</name>
    <name type="common">Red gorgonian</name>
    <name type="synonym">Violescent sea-whip</name>
    <dbReference type="NCBI Taxonomy" id="317549"/>
    <lineage>
        <taxon>Eukaryota</taxon>
        <taxon>Metazoa</taxon>
        <taxon>Cnidaria</taxon>
        <taxon>Anthozoa</taxon>
        <taxon>Octocorallia</taxon>
        <taxon>Malacalcyonacea</taxon>
        <taxon>Plexauridae</taxon>
        <taxon>Paramuricea</taxon>
    </lineage>
</organism>
<dbReference type="PANTHER" id="PTHR11439">
    <property type="entry name" value="GAG-POL-RELATED RETROTRANSPOSON"/>
    <property type="match status" value="1"/>
</dbReference>
<evidence type="ECO:0000313" key="1">
    <source>
        <dbReference type="EMBL" id="CAB4019601.1"/>
    </source>
</evidence>
<name>A0A7D9F0Y3_PARCT</name>
<dbReference type="PANTHER" id="PTHR11439:SF483">
    <property type="entry name" value="PEPTIDE SYNTHASE GLIP-LIKE, PUTATIVE (AFU_ORTHOLOGUE AFUA_3G12920)-RELATED"/>
    <property type="match status" value="1"/>
</dbReference>